<comment type="caution">
    <text evidence="2">The sequence shown here is derived from an EMBL/GenBank/DDBJ whole genome shotgun (WGS) entry which is preliminary data.</text>
</comment>
<dbReference type="EMBL" id="BMPP01000004">
    <property type="protein sequence ID" value="GGK21194.1"/>
    <property type="molecule type" value="Genomic_DNA"/>
</dbReference>
<dbReference type="Proteomes" id="UP000647587">
    <property type="component" value="Unassembled WGS sequence"/>
</dbReference>
<name>A0ABQ2ERH1_9DEIO</name>
<feature type="signal peptide" evidence="1">
    <location>
        <begin position="1"/>
        <end position="18"/>
    </location>
</feature>
<sequence length="221" mass="22734">MKKLLALSAFTVFATAGAQTLNTQPFELGLTGGYASGLSGEVFVHAPFIAGPFGVKAGVAFTRAADAINDESDLGAGPFSGYKQAGATESGSHLVVSLDGTYSLGEVAPGLDATLYAGGRYGMFRATEDYGSGLNTTYTSNAFGIGAGLMASYPLSGNISLVGDLGVDHFFDATISSNTNAANGPRSDTFAPGDPSYASIDNRFVRPGTNFKARVGFKFIF</sequence>
<organism evidence="2 3">
    <name type="scientific">Deinococcus malanensis</name>
    <dbReference type="NCBI Taxonomy" id="1706855"/>
    <lineage>
        <taxon>Bacteria</taxon>
        <taxon>Thermotogati</taxon>
        <taxon>Deinococcota</taxon>
        <taxon>Deinococci</taxon>
        <taxon>Deinococcales</taxon>
        <taxon>Deinococcaceae</taxon>
        <taxon>Deinococcus</taxon>
    </lineage>
</organism>
<evidence type="ECO:0008006" key="4">
    <source>
        <dbReference type="Google" id="ProtNLM"/>
    </source>
</evidence>
<keyword evidence="3" id="KW-1185">Reference proteome</keyword>
<reference evidence="3" key="1">
    <citation type="journal article" date="2019" name="Int. J. Syst. Evol. Microbiol.">
        <title>The Global Catalogue of Microorganisms (GCM) 10K type strain sequencing project: providing services to taxonomists for standard genome sequencing and annotation.</title>
        <authorList>
            <consortium name="The Broad Institute Genomics Platform"/>
            <consortium name="The Broad Institute Genome Sequencing Center for Infectious Disease"/>
            <person name="Wu L."/>
            <person name="Ma J."/>
        </authorList>
    </citation>
    <scope>NUCLEOTIDE SEQUENCE [LARGE SCALE GENOMIC DNA]</scope>
    <source>
        <strain evidence="3">JCM 30331</strain>
    </source>
</reference>
<keyword evidence="1" id="KW-0732">Signal</keyword>
<dbReference type="RefSeq" id="WP_189005709.1">
    <property type="nucleotide sequence ID" value="NZ_BMPP01000004.1"/>
</dbReference>
<protein>
    <recommendedName>
        <fullName evidence="4">Outer membrane protein beta-barrel domain-containing protein</fullName>
    </recommendedName>
</protein>
<evidence type="ECO:0000313" key="2">
    <source>
        <dbReference type="EMBL" id="GGK21194.1"/>
    </source>
</evidence>
<feature type="chain" id="PRO_5047360120" description="Outer membrane protein beta-barrel domain-containing protein" evidence="1">
    <location>
        <begin position="19"/>
        <end position="221"/>
    </location>
</feature>
<evidence type="ECO:0000256" key="1">
    <source>
        <dbReference type="SAM" id="SignalP"/>
    </source>
</evidence>
<evidence type="ECO:0000313" key="3">
    <source>
        <dbReference type="Proteomes" id="UP000647587"/>
    </source>
</evidence>
<gene>
    <name evidence="2" type="ORF">GCM10008955_13280</name>
</gene>
<accession>A0ABQ2ERH1</accession>
<dbReference type="Gene3D" id="2.40.160.70">
    <property type="entry name" value="outer membrane protein from Thermus thermophilus HB27"/>
    <property type="match status" value="1"/>
</dbReference>
<proteinExistence type="predicted"/>